<dbReference type="RefSeq" id="WP_050002384.1">
    <property type="nucleotide sequence ID" value="NZ_CP008887.1"/>
</dbReference>
<dbReference type="OrthoDB" id="100728at2157"/>
<dbReference type="AlphaFoldDB" id="A0A097QSE6"/>
<reference evidence="2 3" key="1">
    <citation type="journal article" date="2015" name="Int. J. Syst. Evol. Microbiol.">
        <title>Thermococcus eurythermalis sp. nov., a conditional piezophilic hyperthermophilic archaeon with a wide temperature range isolated from an oil-immersed chimney in the Guaymas Basin.</title>
        <authorList>
            <person name="Zhao W."/>
            <person name="Zeng X."/>
            <person name="Xiao X."/>
        </authorList>
    </citation>
    <scope>NUCLEOTIDE SEQUENCE [LARGE SCALE GENOMIC DNA]</scope>
    <source>
        <strain evidence="2 3">A501</strain>
    </source>
</reference>
<dbReference type="STRING" id="1505907.TEU_03055"/>
<dbReference type="EMBL" id="CP008887">
    <property type="protein sequence ID" value="AIU69403.1"/>
    <property type="molecule type" value="Genomic_DNA"/>
</dbReference>
<evidence type="ECO:0000256" key="1">
    <source>
        <dbReference type="SAM" id="Phobius"/>
    </source>
</evidence>
<keyword evidence="1" id="KW-1133">Transmembrane helix</keyword>
<organism evidence="2 3">
    <name type="scientific">Thermococcus eurythermalis</name>
    <dbReference type="NCBI Taxonomy" id="1505907"/>
    <lineage>
        <taxon>Archaea</taxon>
        <taxon>Methanobacteriati</taxon>
        <taxon>Methanobacteriota</taxon>
        <taxon>Thermococci</taxon>
        <taxon>Thermococcales</taxon>
        <taxon>Thermococcaceae</taxon>
        <taxon>Thermococcus</taxon>
    </lineage>
</organism>
<keyword evidence="1" id="KW-0812">Transmembrane</keyword>
<protein>
    <submittedName>
        <fullName evidence="2">Uncharacterized protein</fullName>
    </submittedName>
</protein>
<dbReference type="Proteomes" id="UP000029980">
    <property type="component" value="Chromosome"/>
</dbReference>
<dbReference type="KEGG" id="teu:TEU_03055"/>
<sequence length="139" mass="14902">MRLFRLTLFLVAVFTLVALVIQHIELSKPYSDFAVDASCAVVPSARVLALNMNGQDNYSVAFYDPVEGRFLYSSELVGSGRAVVEFNHSGPYCVVVSSQAPASVAISGMGSYPSSRALSIEYLVGGTSALLFVLTGVRR</sequence>
<dbReference type="HOGENOM" id="CLU_149112_0_0_2"/>
<evidence type="ECO:0000313" key="3">
    <source>
        <dbReference type="Proteomes" id="UP000029980"/>
    </source>
</evidence>
<name>A0A097QSE6_9EURY</name>
<gene>
    <name evidence="2" type="ORF">TEU_03055</name>
</gene>
<dbReference type="GeneID" id="25152412"/>
<evidence type="ECO:0000313" key="2">
    <source>
        <dbReference type="EMBL" id="AIU69403.1"/>
    </source>
</evidence>
<feature type="transmembrane region" description="Helical" evidence="1">
    <location>
        <begin position="117"/>
        <end position="137"/>
    </location>
</feature>
<keyword evidence="1" id="KW-0472">Membrane</keyword>
<keyword evidence="3" id="KW-1185">Reference proteome</keyword>
<accession>A0A097QSE6</accession>
<proteinExistence type="predicted"/>